<organism evidence="3 4">
    <name type="scientific">Malus domestica</name>
    <name type="common">Apple</name>
    <name type="synonym">Pyrus malus</name>
    <dbReference type="NCBI Taxonomy" id="3750"/>
    <lineage>
        <taxon>Eukaryota</taxon>
        <taxon>Viridiplantae</taxon>
        <taxon>Streptophyta</taxon>
        <taxon>Embryophyta</taxon>
        <taxon>Tracheophyta</taxon>
        <taxon>Spermatophyta</taxon>
        <taxon>Magnoliopsida</taxon>
        <taxon>eudicotyledons</taxon>
        <taxon>Gunneridae</taxon>
        <taxon>Pentapetalae</taxon>
        <taxon>rosids</taxon>
        <taxon>fabids</taxon>
        <taxon>Rosales</taxon>
        <taxon>Rosaceae</taxon>
        <taxon>Amygdaloideae</taxon>
        <taxon>Maleae</taxon>
        <taxon>Malus</taxon>
    </lineage>
</organism>
<dbReference type="PANTHER" id="PTHR32278:SF111">
    <property type="entry name" value="F-BOX PROTEIN PP2-B12-RELATED"/>
    <property type="match status" value="1"/>
</dbReference>
<dbReference type="PANTHER" id="PTHR32278">
    <property type="entry name" value="F-BOX DOMAIN-CONTAINING PROTEIN"/>
    <property type="match status" value="1"/>
</dbReference>
<evidence type="ECO:0000313" key="4">
    <source>
        <dbReference type="Proteomes" id="UP000290289"/>
    </source>
</evidence>
<feature type="region of interest" description="Disordered" evidence="1">
    <location>
        <begin position="1"/>
        <end position="27"/>
    </location>
</feature>
<dbReference type="Pfam" id="PF14299">
    <property type="entry name" value="PP2"/>
    <property type="match status" value="1"/>
</dbReference>
<feature type="domain" description="F-box" evidence="2">
    <location>
        <begin position="25"/>
        <end position="71"/>
    </location>
</feature>
<proteinExistence type="predicted"/>
<dbReference type="SUPFAM" id="SSF81383">
    <property type="entry name" value="F-box domain"/>
    <property type="match status" value="1"/>
</dbReference>
<evidence type="ECO:0000259" key="2">
    <source>
        <dbReference type="PROSITE" id="PS50181"/>
    </source>
</evidence>
<feature type="compositionally biased region" description="Gly residues" evidence="1">
    <location>
        <begin position="1"/>
        <end position="11"/>
    </location>
</feature>
<dbReference type="EMBL" id="RDQH01000330">
    <property type="protein sequence ID" value="RXI02431.1"/>
    <property type="molecule type" value="Genomic_DNA"/>
</dbReference>
<dbReference type="AlphaFoldDB" id="A0A498K4J2"/>
<dbReference type="InterPro" id="IPR001810">
    <property type="entry name" value="F-box_dom"/>
</dbReference>
<evidence type="ECO:0000256" key="1">
    <source>
        <dbReference type="SAM" id="MobiDB-lite"/>
    </source>
</evidence>
<protein>
    <recommendedName>
        <fullName evidence="2">F-box domain-containing protein</fullName>
    </recommendedName>
</protein>
<dbReference type="InterPro" id="IPR036047">
    <property type="entry name" value="F-box-like_dom_sf"/>
</dbReference>
<dbReference type="CDD" id="cd22162">
    <property type="entry name" value="F-box_AtSKIP3-like"/>
    <property type="match status" value="1"/>
</dbReference>
<keyword evidence="4" id="KW-1185">Reference proteome</keyword>
<dbReference type="PROSITE" id="PS50181">
    <property type="entry name" value="FBOX"/>
    <property type="match status" value="1"/>
</dbReference>
<comment type="caution">
    <text evidence="3">The sequence shown here is derived from an EMBL/GenBank/DDBJ whole genome shotgun (WGS) entry which is preliminary data.</text>
</comment>
<name>A0A498K4J2_MALDO</name>
<sequence length="347" mass="38645">MFKFFLGGGGNQEKTDDVGGGGGDPMDLQALPEGCIATVVSLTTPRDAGTMSSVSRSFRSAAESDAVWDKFLPPEIHTIMSSSSPSQPPLVSPSFTSKTKKELFLAVCDNPVLIEEGKLRFLFRTVLRSRVVIGMIMQSFSLDKWSGKKCYMIAARALSIVWADTPHYWRWISVPDSRFEEVAELISVCWLEIRGKIGTRMLSPSTLYKAFLVFKSIAGAHGFENQPVEVTVGLIGQEPTKHVVFLDVQRGQTQGQGYHVAGPWHIGLFNRRHIPGLQSFQSFQPREINEAQYPKERNDGWLEIEMGEFFCEGGEGGELEMTCMEVRGGQWKGGLIFQGIEVRPKRM</sequence>
<dbReference type="InterPro" id="IPR025886">
    <property type="entry name" value="PP2-like"/>
</dbReference>
<accession>A0A498K4J2</accession>
<gene>
    <name evidence="3" type="ORF">DVH24_030360</name>
</gene>
<reference evidence="3 4" key="1">
    <citation type="submission" date="2018-10" db="EMBL/GenBank/DDBJ databases">
        <title>A high-quality apple genome assembly.</title>
        <authorList>
            <person name="Hu J."/>
        </authorList>
    </citation>
    <scope>NUCLEOTIDE SEQUENCE [LARGE SCALE GENOMIC DNA]</scope>
    <source>
        <strain evidence="4">cv. HFTH1</strain>
        <tissue evidence="3">Young leaf</tissue>
    </source>
</reference>
<evidence type="ECO:0000313" key="3">
    <source>
        <dbReference type="EMBL" id="RXI02431.1"/>
    </source>
</evidence>
<dbReference type="Proteomes" id="UP000290289">
    <property type="component" value="Chromosome 4"/>
</dbReference>